<dbReference type="InterPro" id="IPR037138">
    <property type="entry name" value="His_deacetylse_dom_sf"/>
</dbReference>
<reference evidence="3 4" key="1">
    <citation type="submission" date="2020-05" db="EMBL/GenBank/DDBJ databases">
        <title>Gimesia benthica sp. nov., a novel planctomycete isolated from a deep-sea water sample of the Northwest Indian Ocean.</title>
        <authorList>
            <person name="Wang J."/>
            <person name="Ruan C."/>
            <person name="Song L."/>
            <person name="Zhu Y."/>
            <person name="Li A."/>
            <person name="Zheng X."/>
            <person name="Wang L."/>
            <person name="Lu Z."/>
            <person name="Huang Y."/>
            <person name="Du W."/>
            <person name="Zhou Y."/>
            <person name="Huang L."/>
            <person name="Dai X."/>
        </authorList>
    </citation>
    <scope>NUCLEOTIDE SEQUENCE [LARGE SCALE GENOMIC DNA]</scope>
    <source>
        <strain evidence="3 4">YYQ-30</strain>
    </source>
</reference>
<dbReference type="AlphaFoldDB" id="A0A849KZM1"/>
<dbReference type="RefSeq" id="WP_171322158.1">
    <property type="nucleotide sequence ID" value="NZ_JABFBC010000001.1"/>
</dbReference>
<dbReference type="GO" id="GO:0004407">
    <property type="term" value="F:histone deacetylase activity"/>
    <property type="evidence" value="ECO:0007669"/>
    <property type="project" value="TreeGrafter"/>
</dbReference>
<evidence type="ECO:0000313" key="3">
    <source>
        <dbReference type="EMBL" id="NNU79304.1"/>
    </source>
</evidence>
<dbReference type="EMBL" id="JABFBC010000001">
    <property type="protein sequence ID" value="NNU79304.1"/>
    <property type="molecule type" value="Genomic_DNA"/>
</dbReference>
<organism evidence="3 4">
    <name type="scientific">Halovulum dunhuangense</name>
    <dbReference type="NCBI Taxonomy" id="1505036"/>
    <lineage>
        <taxon>Bacteria</taxon>
        <taxon>Pseudomonadati</taxon>
        <taxon>Pseudomonadota</taxon>
        <taxon>Alphaproteobacteria</taxon>
        <taxon>Rhodobacterales</taxon>
        <taxon>Paracoccaceae</taxon>
        <taxon>Halovulum</taxon>
    </lineage>
</organism>
<dbReference type="SUPFAM" id="SSF52768">
    <property type="entry name" value="Arginase/deacetylase"/>
    <property type="match status" value="1"/>
</dbReference>
<gene>
    <name evidence="3" type="ORF">HMH01_02530</name>
</gene>
<comment type="caution">
    <text evidence="3">The sequence shown here is derived from an EMBL/GenBank/DDBJ whole genome shotgun (WGS) entry which is preliminary data.</text>
</comment>
<dbReference type="Proteomes" id="UP000572377">
    <property type="component" value="Unassembled WGS sequence"/>
</dbReference>
<comment type="similarity">
    <text evidence="1">Belongs to the histone deacetylase family.</text>
</comment>
<proteinExistence type="inferred from homology"/>
<name>A0A849KZM1_9RHOB</name>
<protein>
    <submittedName>
        <fullName evidence="3">Histone deacetylase family protein</fullName>
    </submittedName>
</protein>
<dbReference type="GO" id="GO:0040029">
    <property type="term" value="P:epigenetic regulation of gene expression"/>
    <property type="evidence" value="ECO:0007669"/>
    <property type="project" value="TreeGrafter"/>
</dbReference>
<dbReference type="InterPro" id="IPR000286">
    <property type="entry name" value="HDACs"/>
</dbReference>
<dbReference type="PANTHER" id="PTHR10625">
    <property type="entry name" value="HISTONE DEACETYLASE HDAC1-RELATED"/>
    <property type="match status" value="1"/>
</dbReference>
<evidence type="ECO:0000256" key="1">
    <source>
        <dbReference type="ARBA" id="ARBA00005947"/>
    </source>
</evidence>
<dbReference type="PRINTS" id="PR01270">
    <property type="entry name" value="HDASUPER"/>
</dbReference>
<dbReference type="InterPro" id="IPR023696">
    <property type="entry name" value="Ureohydrolase_dom_sf"/>
</dbReference>
<evidence type="ECO:0000313" key="4">
    <source>
        <dbReference type="Proteomes" id="UP000572377"/>
    </source>
</evidence>
<dbReference type="Gene3D" id="3.40.800.20">
    <property type="entry name" value="Histone deacetylase domain"/>
    <property type="match status" value="1"/>
</dbReference>
<dbReference type="Pfam" id="PF00850">
    <property type="entry name" value="Hist_deacetyl"/>
    <property type="match status" value="1"/>
</dbReference>
<dbReference type="InterPro" id="IPR023801">
    <property type="entry name" value="His_deacetylse_dom"/>
</dbReference>
<sequence length="310" mass="33164">MTTLLVTHDDCLHHVTPPGHPEQVARLEAVRTALADPAFDALLREEAPLATDAQIRLAHPQSHLDRIRAAVPSHGFAQLDADTHLSPGSLQAALRAAGGIVRAVDAVLDGEARNAFCATRPPGHHAERETAMGFCLFGTVVIGARHALERGLSRVAIVDFDVHHGNGTQDLVWNDARIFFASSHQSPLYPGTGLAHERGAHDNVLNVPLLPGTDGAGFRQAWETFVLPALEAAAPEMILVSAGFDAHRDDPLANLRLTERDFAWVTNAICDVADRHAAGRVVSTLEGGYDLHALAASAATHVETLMERGE</sequence>
<evidence type="ECO:0000259" key="2">
    <source>
        <dbReference type="Pfam" id="PF00850"/>
    </source>
</evidence>
<accession>A0A849KZM1</accession>
<keyword evidence="4" id="KW-1185">Reference proteome</keyword>
<dbReference type="CDD" id="cd11599">
    <property type="entry name" value="HDAC_classII_2"/>
    <property type="match status" value="1"/>
</dbReference>
<feature type="domain" description="Histone deacetylase" evidence="2">
    <location>
        <begin position="20"/>
        <end position="305"/>
    </location>
</feature>
<dbReference type="PANTHER" id="PTHR10625:SF10">
    <property type="entry name" value="HISTONE DEACETYLASE HDAC1"/>
    <property type="match status" value="1"/>
</dbReference>